<reference evidence="1" key="2">
    <citation type="submission" date="2015-03" db="EMBL/GenBank/DDBJ databases">
        <authorList>
            <person name="Chow C.-E.T."/>
            <person name="Winget D.M."/>
            <person name="White R.A.III."/>
            <person name="Hallam S.J."/>
            <person name="Suttle C.A."/>
        </authorList>
    </citation>
    <scope>NUCLEOTIDE SEQUENCE</scope>
    <source>
        <strain evidence="1">Oxic3_4</strain>
    </source>
</reference>
<dbReference type="EMBL" id="KR029610">
    <property type="protein sequence ID" value="AKH48886.1"/>
    <property type="molecule type" value="Genomic_DNA"/>
</dbReference>
<organism evidence="1">
    <name type="scientific">uncultured marine virus</name>
    <dbReference type="NCBI Taxonomy" id="186617"/>
    <lineage>
        <taxon>Viruses</taxon>
        <taxon>environmental samples</taxon>
    </lineage>
</organism>
<protein>
    <submittedName>
        <fullName evidence="1">Tail tube B</fullName>
    </submittedName>
</protein>
<reference evidence="1" key="1">
    <citation type="journal article" date="2015" name="Front. Microbiol.">
        <title>Combining genomic sequencing methods to explore viral diversity and reveal potential virus-host interactions.</title>
        <authorList>
            <person name="Chow C.E."/>
            <person name="Winget D.M."/>
            <person name="White R.A.III."/>
            <person name="Hallam S.J."/>
            <person name="Suttle C.A."/>
        </authorList>
    </citation>
    <scope>NUCLEOTIDE SEQUENCE</scope>
    <source>
        <strain evidence="1">Oxic3_4</strain>
    </source>
</reference>
<name>A0A0F7LCT1_9VIRU</name>
<sequence length="74" mass="8122">MNAAISWSEQGSIFMSGRYLCKVRLHVGLTSRVCVEHTSVMDAAGLINQLQPCVLTITQLTQVLLEVEDTTEGQ</sequence>
<proteinExistence type="predicted"/>
<evidence type="ECO:0000313" key="1">
    <source>
        <dbReference type="EMBL" id="AKH48886.1"/>
    </source>
</evidence>
<accession>A0A0F7LCT1</accession>